<evidence type="ECO:0000256" key="3">
    <source>
        <dbReference type="ARBA" id="ARBA00004980"/>
    </source>
</evidence>
<dbReference type="PANTHER" id="PTHR43322:SF5">
    <property type="entry name" value="1-DEOXY-D-XYLULOSE-5-PHOSPHATE SYNTHASE, CHLOROPLASTIC"/>
    <property type="match status" value="1"/>
</dbReference>
<dbReference type="GO" id="GO:0016114">
    <property type="term" value="P:terpenoid biosynthetic process"/>
    <property type="evidence" value="ECO:0007669"/>
    <property type="project" value="InterPro"/>
</dbReference>
<keyword evidence="13" id="KW-0414">Isoprene biosynthesis</keyword>
<keyword evidence="12" id="KW-0786">Thiamine pyrophosphate</keyword>
<dbReference type="SUPFAM" id="SSF52518">
    <property type="entry name" value="Thiamin diphosphate-binding fold (THDP-binding)"/>
    <property type="match status" value="2"/>
</dbReference>
<sequence length="729" mass="77907">MNGMAFTGGLLIGSDPRGVGLFRGCGVVRGERLVVRASAAPSGGSPSSSSPGPNYDRSPKNSPLLDTISKPADLKKLSVRELKTLSNELRWETISSVSQTGGHLGSSLGVIELTAALHYVFNAPRDNIVWDVAHQAYPHKILTGRRHRMHTLRKGGGLSGFTKRAESEYDVFGAGHSSTSISAALGMSVARDLDGRTNHNVAVIGDGAITGGMAYEAMNNAGYLKSRVIVIFNDNGEVSLPTGTKSAGGVKPSGALSDYTARLLTSKSFVDVRNMAKQFTKVLPDDLRMAAAQVDEYARGLVNHGGTLFEELGFYYVGPVDGHNVESLVALFTQVRDMGGNKPVLIHVKTQKGRGYAPAEAAFDKYHGVARFDVPTGKQHKSSSKTPNYTTVFARSLIDEADRDSKIVAITAAMPGGTGLNLFGDKHPSRCFDVGIAEQHAVTFAAGLACEGYKAFCCIYSTFLQRGYDQLVHDVALQKLPVRFILDRAGLVGNDGATHHGTFDLAYMGCIPNMVIMAPSDEVELQNMIATAAKIDDMPSAVRFPRGNGIGLEMLREKLGYNIQEMRTAGTPVKIGKGRIIAQKTSGTGPSVAILSLGTRLVDSVTAASSLEAKGIPCTVADARFMKPLDKELIRSLAASHQVLITVEEGSIGGFGDHVLHSMALEGLLDTGKVRVRPLVIPDRFIDQASQTEQIDEAGLAPHHIESTALRLLGRHAEILETYNAKEAN</sequence>
<dbReference type="InterPro" id="IPR005477">
    <property type="entry name" value="Dxylulose-5-P_synthase"/>
</dbReference>
<evidence type="ECO:0000256" key="6">
    <source>
        <dbReference type="ARBA" id="ARBA00013150"/>
    </source>
</evidence>
<dbReference type="Pfam" id="PF02779">
    <property type="entry name" value="Transket_pyr"/>
    <property type="match status" value="1"/>
</dbReference>
<evidence type="ECO:0000256" key="9">
    <source>
        <dbReference type="ARBA" id="ARBA00022842"/>
    </source>
</evidence>
<dbReference type="EMBL" id="JAMWBK010000013">
    <property type="protein sequence ID" value="KAJ8900917.1"/>
    <property type="molecule type" value="Genomic_DNA"/>
</dbReference>
<accession>A0AAV8UHW4</accession>
<organism evidence="16 17">
    <name type="scientific">Rhodosorus marinus</name>
    <dbReference type="NCBI Taxonomy" id="101924"/>
    <lineage>
        <taxon>Eukaryota</taxon>
        <taxon>Rhodophyta</taxon>
        <taxon>Stylonematophyceae</taxon>
        <taxon>Stylonematales</taxon>
        <taxon>Stylonemataceae</taxon>
        <taxon>Rhodosorus</taxon>
    </lineage>
</organism>
<dbReference type="Proteomes" id="UP001157974">
    <property type="component" value="Unassembled WGS sequence"/>
</dbReference>
<evidence type="ECO:0000256" key="2">
    <source>
        <dbReference type="ARBA" id="ARBA00001964"/>
    </source>
</evidence>
<dbReference type="GO" id="GO:0009228">
    <property type="term" value="P:thiamine biosynthetic process"/>
    <property type="evidence" value="ECO:0007669"/>
    <property type="project" value="UniProtKB-KW"/>
</dbReference>
<dbReference type="InterPro" id="IPR033248">
    <property type="entry name" value="Transketolase_C"/>
</dbReference>
<keyword evidence="17" id="KW-1185">Reference proteome</keyword>
<feature type="domain" description="Transketolase-like pyrimidine-binding" evidence="15">
    <location>
        <begin position="387"/>
        <end position="552"/>
    </location>
</feature>
<comment type="similarity">
    <text evidence="4">Belongs to the transketolase family. DXPS subfamily.</text>
</comment>
<keyword evidence="11" id="KW-0784">Thiamine biosynthesis</keyword>
<gene>
    <name evidence="16" type="ORF">NDN08_000216</name>
</gene>
<dbReference type="NCBIfam" id="NF003933">
    <property type="entry name" value="PRK05444.2-2"/>
    <property type="match status" value="1"/>
</dbReference>
<dbReference type="InterPro" id="IPR005475">
    <property type="entry name" value="Transketolase-like_Pyr-bd"/>
</dbReference>
<dbReference type="PROSITE" id="PS00801">
    <property type="entry name" value="TRANSKETOLASE_1"/>
    <property type="match status" value="1"/>
</dbReference>
<evidence type="ECO:0000313" key="16">
    <source>
        <dbReference type="EMBL" id="KAJ8900917.1"/>
    </source>
</evidence>
<dbReference type="InterPro" id="IPR049557">
    <property type="entry name" value="Transketolase_CS"/>
</dbReference>
<comment type="subunit">
    <text evidence="5">Homodimer.</text>
</comment>
<dbReference type="Pfam" id="PF13292">
    <property type="entry name" value="DXP_synthase_N"/>
    <property type="match status" value="1"/>
</dbReference>
<dbReference type="Pfam" id="PF02780">
    <property type="entry name" value="Transketolase_C"/>
    <property type="match status" value="1"/>
</dbReference>
<dbReference type="AlphaFoldDB" id="A0AAV8UHW4"/>
<feature type="region of interest" description="Disordered" evidence="14">
    <location>
        <begin position="38"/>
        <end position="67"/>
    </location>
</feature>
<evidence type="ECO:0000256" key="7">
    <source>
        <dbReference type="ARBA" id="ARBA00022679"/>
    </source>
</evidence>
<evidence type="ECO:0000256" key="11">
    <source>
        <dbReference type="ARBA" id="ARBA00022977"/>
    </source>
</evidence>
<comment type="cofactor">
    <cofactor evidence="2">
        <name>thiamine diphosphate</name>
        <dbReference type="ChEBI" id="CHEBI:58937"/>
    </cofactor>
</comment>
<dbReference type="Gene3D" id="3.40.50.920">
    <property type="match status" value="1"/>
</dbReference>
<evidence type="ECO:0000256" key="14">
    <source>
        <dbReference type="SAM" id="MobiDB-lite"/>
    </source>
</evidence>
<evidence type="ECO:0000259" key="15">
    <source>
        <dbReference type="SMART" id="SM00861"/>
    </source>
</evidence>
<evidence type="ECO:0000256" key="12">
    <source>
        <dbReference type="ARBA" id="ARBA00023052"/>
    </source>
</evidence>
<dbReference type="GO" id="GO:0019288">
    <property type="term" value="P:isopentenyl diphosphate biosynthetic process, methylerythritol 4-phosphate pathway"/>
    <property type="evidence" value="ECO:0007669"/>
    <property type="project" value="UniProtKB-ARBA"/>
</dbReference>
<dbReference type="HAMAP" id="MF_00315">
    <property type="entry name" value="DXP_synth"/>
    <property type="match status" value="1"/>
</dbReference>
<dbReference type="GO" id="GO:0046872">
    <property type="term" value="F:metal ion binding"/>
    <property type="evidence" value="ECO:0007669"/>
    <property type="project" value="UniProtKB-KW"/>
</dbReference>
<dbReference type="EC" id="2.2.1.7" evidence="6"/>
<evidence type="ECO:0000256" key="13">
    <source>
        <dbReference type="ARBA" id="ARBA00023229"/>
    </source>
</evidence>
<name>A0AAV8UHW4_9RHOD</name>
<evidence type="ECO:0000256" key="1">
    <source>
        <dbReference type="ARBA" id="ARBA00001946"/>
    </source>
</evidence>
<evidence type="ECO:0000256" key="8">
    <source>
        <dbReference type="ARBA" id="ARBA00022723"/>
    </source>
</evidence>
<dbReference type="CDD" id="cd07033">
    <property type="entry name" value="TPP_PYR_DXS_TK_like"/>
    <property type="match status" value="1"/>
</dbReference>
<keyword evidence="9" id="KW-0460">Magnesium</keyword>
<keyword evidence="10" id="KW-0630">Potassium</keyword>
<keyword evidence="8" id="KW-0479">Metal-binding</keyword>
<protein>
    <recommendedName>
        <fullName evidence="6">1-deoxy-D-xylulose-5-phosphate synthase</fullName>
        <ecNumber evidence="6">2.2.1.7</ecNumber>
    </recommendedName>
</protein>
<dbReference type="FunFam" id="3.40.50.970:FF:000005">
    <property type="entry name" value="1-deoxy-D-xylulose-5-phosphate synthase"/>
    <property type="match status" value="1"/>
</dbReference>
<dbReference type="SMART" id="SM00861">
    <property type="entry name" value="Transket_pyr"/>
    <property type="match status" value="1"/>
</dbReference>
<evidence type="ECO:0000313" key="17">
    <source>
        <dbReference type="Proteomes" id="UP001157974"/>
    </source>
</evidence>
<dbReference type="InterPro" id="IPR029061">
    <property type="entry name" value="THDP-binding"/>
</dbReference>
<dbReference type="SUPFAM" id="SSF52922">
    <property type="entry name" value="TK C-terminal domain-like"/>
    <property type="match status" value="1"/>
</dbReference>
<dbReference type="GO" id="GO:0008661">
    <property type="term" value="F:1-deoxy-D-xylulose-5-phosphate synthase activity"/>
    <property type="evidence" value="ECO:0007669"/>
    <property type="project" value="UniProtKB-EC"/>
</dbReference>
<reference evidence="16 17" key="1">
    <citation type="journal article" date="2023" name="Nat. Commun.">
        <title>Origin of minicircular mitochondrial genomes in red algae.</title>
        <authorList>
            <person name="Lee Y."/>
            <person name="Cho C.H."/>
            <person name="Lee Y.M."/>
            <person name="Park S.I."/>
            <person name="Yang J.H."/>
            <person name="West J.A."/>
            <person name="Bhattacharya D."/>
            <person name="Yoon H.S."/>
        </authorList>
    </citation>
    <scope>NUCLEOTIDE SEQUENCE [LARGE SCALE GENOMIC DNA]</scope>
    <source>
        <strain evidence="16 17">CCMP1338</strain>
        <tissue evidence="16">Whole cell</tissue>
    </source>
</reference>
<keyword evidence="7" id="KW-0808">Transferase</keyword>
<feature type="compositionally biased region" description="Low complexity" evidence="14">
    <location>
        <begin position="38"/>
        <end position="53"/>
    </location>
</feature>
<dbReference type="NCBIfam" id="TIGR00204">
    <property type="entry name" value="dxs"/>
    <property type="match status" value="1"/>
</dbReference>
<dbReference type="CDD" id="cd02007">
    <property type="entry name" value="TPP_DXS"/>
    <property type="match status" value="1"/>
</dbReference>
<evidence type="ECO:0000256" key="4">
    <source>
        <dbReference type="ARBA" id="ARBA00011081"/>
    </source>
</evidence>
<dbReference type="Gene3D" id="3.40.50.970">
    <property type="match status" value="2"/>
</dbReference>
<dbReference type="PANTHER" id="PTHR43322">
    <property type="entry name" value="1-D-DEOXYXYLULOSE 5-PHOSPHATE SYNTHASE-RELATED"/>
    <property type="match status" value="1"/>
</dbReference>
<dbReference type="FunFam" id="3.40.50.920:FF:000002">
    <property type="entry name" value="1-deoxy-D-xylulose-5-phosphate synthase"/>
    <property type="match status" value="1"/>
</dbReference>
<evidence type="ECO:0000256" key="5">
    <source>
        <dbReference type="ARBA" id="ARBA00011738"/>
    </source>
</evidence>
<comment type="caution">
    <text evidence="16">The sequence shown here is derived from an EMBL/GenBank/DDBJ whole genome shotgun (WGS) entry which is preliminary data.</text>
</comment>
<evidence type="ECO:0000256" key="10">
    <source>
        <dbReference type="ARBA" id="ARBA00022958"/>
    </source>
</evidence>
<comment type="pathway">
    <text evidence="3">Metabolic intermediate biosynthesis; 1-deoxy-D-xylulose 5-phosphate biosynthesis; 1-deoxy-D-xylulose 5-phosphate from D-glyceraldehyde 3-phosphate and pyruvate: step 1/1.</text>
</comment>
<dbReference type="InterPro" id="IPR009014">
    <property type="entry name" value="Transketo_C/PFOR_II"/>
</dbReference>
<comment type="cofactor">
    <cofactor evidence="1">
        <name>Mg(2+)</name>
        <dbReference type="ChEBI" id="CHEBI:18420"/>
    </cofactor>
</comment>
<proteinExistence type="inferred from homology"/>